<evidence type="ECO:0000313" key="2">
    <source>
        <dbReference type="EMBL" id="MFC7189208.1"/>
    </source>
</evidence>
<gene>
    <name evidence="2" type="ORF">ACFQL7_04660</name>
</gene>
<organism evidence="2 3">
    <name type="scientific">Halocatena marina</name>
    <dbReference type="NCBI Taxonomy" id="2934937"/>
    <lineage>
        <taxon>Archaea</taxon>
        <taxon>Methanobacteriati</taxon>
        <taxon>Methanobacteriota</taxon>
        <taxon>Stenosarchaea group</taxon>
        <taxon>Halobacteria</taxon>
        <taxon>Halobacteriales</taxon>
        <taxon>Natronomonadaceae</taxon>
        <taxon>Halocatena</taxon>
    </lineage>
</organism>
<sequence length="75" mass="8023">MGFERVSLEAGQSKRVTIEASLSTLLTVPGDITGEKRGLVLEEGKYEITVGNLTETITVGTSGYTDWTPDSETGE</sequence>
<accession>A0ABD5YIW4</accession>
<dbReference type="Proteomes" id="UP001596417">
    <property type="component" value="Unassembled WGS sequence"/>
</dbReference>
<feature type="domain" description="Fibronectin type III-like" evidence="1">
    <location>
        <begin position="2"/>
        <end position="52"/>
    </location>
</feature>
<evidence type="ECO:0000259" key="1">
    <source>
        <dbReference type="Pfam" id="PF14310"/>
    </source>
</evidence>
<protein>
    <submittedName>
        <fullName evidence="2">Fibronectin type III-like domain-contianing protein</fullName>
    </submittedName>
</protein>
<name>A0ABD5YIW4_9EURY</name>
<dbReference type="InterPro" id="IPR013783">
    <property type="entry name" value="Ig-like_fold"/>
</dbReference>
<dbReference type="AlphaFoldDB" id="A0ABD5YIW4"/>
<evidence type="ECO:0000313" key="3">
    <source>
        <dbReference type="Proteomes" id="UP001596417"/>
    </source>
</evidence>
<proteinExistence type="predicted"/>
<dbReference type="EMBL" id="JBHTAX010000001">
    <property type="protein sequence ID" value="MFC7189208.1"/>
    <property type="molecule type" value="Genomic_DNA"/>
</dbReference>
<dbReference type="Gene3D" id="2.60.40.10">
    <property type="entry name" value="Immunoglobulins"/>
    <property type="match status" value="1"/>
</dbReference>
<keyword evidence="3" id="KW-1185">Reference proteome</keyword>
<dbReference type="RefSeq" id="WP_390204745.1">
    <property type="nucleotide sequence ID" value="NZ_JBHSZC010000001.1"/>
</dbReference>
<dbReference type="InterPro" id="IPR026891">
    <property type="entry name" value="Fn3-like"/>
</dbReference>
<dbReference type="Pfam" id="PF14310">
    <property type="entry name" value="Fn3-like"/>
    <property type="match status" value="1"/>
</dbReference>
<comment type="caution">
    <text evidence="2">The sequence shown here is derived from an EMBL/GenBank/DDBJ whole genome shotgun (WGS) entry which is preliminary data.</text>
</comment>
<reference evidence="2 3" key="1">
    <citation type="journal article" date="2019" name="Int. J. Syst. Evol. Microbiol.">
        <title>The Global Catalogue of Microorganisms (GCM) 10K type strain sequencing project: providing services to taxonomists for standard genome sequencing and annotation.</title>
        <authorList>
            <consortium name="The Broad Institute Genomics Platform"/>
            <consortium name="The Broad Institute Genome Sequencing Center for Infectious Disease"/>
            <person name="Wu L."/>
            <person name="Ma J."/>
        </authorList>
    </citation>
    <scope>NUCLEOTIDE SEQUENCE [LARGE SCALE GENOMIC DNA]</scope>
    <source>
        <strain evidence="2 3">RDMS1</strain>
    </source>
</reference>